<protein>
    <submittedName>
        <fullName evidence="1">Uncharacterized protein</fullName>
    </submittedName>
</protein>
<keyword evidence="2" id="KW-1185">Reference proteome</keyword>
<comment type="caution">
    <text evidence="1">The sequence shown here is derived from an EMBL/GenBank/DDBJ whole genome shotgun (WGS) entry which is preliminary data.</text>
</comment>
<reference evidence="1 2" key="1">
    <citation type="journal article" date="2022" name="Nat. Plants">
        <title>Genomes of leafy and leafless Platanthera orchids illuminate the evolution of mycoheterotrophy.</title>
        <authorList>
            <person name="Li M.H."/>
            <person name="Liu K.W."/>
            <person name="Li Z."/>
            <person name="Lu H.C."/>
            <person name="Ye Q.L."/>
            <person name="Zhang D."/>
            <person name="Wang J.Y."/>
            <person name="Li Y.F."/>
            <person name="Zhong Z.M."/>
            <person name="Liu X."/>
            <person name="Yu X."/>
            <person name="Liu D.K."/>
            <person name="Tu X.D."/>
            <person name="Liu B."/>
            <person name="Hao Y."/>
            <person name="Liao X.Y."/>
            <person name="Jiang Y.T."/>
            <person name="Sun W.H."/>
            <person name="Chen J."/>
            <person name="Chen Y.Q."/>
            <person name="Ai Y."/>
            <person name="Zhai J.W."/>
            <person name="Wu S.S."/>
            <person name="Zhou Z."/>
            <person name="Hsiao Y.Y."/>
            <person name="Wu W.L."/>
            <person name="Chen Y.Y."/>
            <person name="Lin Y.F."/>
            <person name="Hsu J.L."/>
            <person name="Li C.Y."/>
            <person name="Wang Z.W."/>
            <person name="Zhao X."/>
            <person name="Zhong W.Y."/>
            <person name="Ma X.K."/>
            <person name="Ma L."/>
            <person name="Huang J."/>
            <person name="Chen G.Z."/>
            <person name="Huang M.Z."/>
            <person name="Huang L."/>
            <person name="Peng D.H."/>
            <person name="Luo Y.B."/>
            <person name="Zou S.Q."/>
            <person name="Chen S.P."/>
            <person name="Lan S."/>
            <person name="Tsai W.C."/>
            <person name="Van de Peer Y."/>
            <person name="Liu Z.J."/>
        </authorList>
    </citation>
    <scope>NUCLEOTIDE SEQUENCE [LARGE SCALE GENOMIC DNA]</scope>
    <source>
        <strain evidence="1">Lor287</strain>
    </source>
</reference>
<evidence type="ECO:0000313" key="2">
    <source>
        <dbReference type="Proteomes" id="UP001418222"/>
    </source>
</evidence>
<proteinExistence type="predicted"/>
<accession>A0AAP0G018</accession>
<dbReference type="EMBL" id="JBBWWQ010000015">
    <property type="protein sequence ID" value="KAK8928799.1"/>
    <property type="molecule type" value="Genomic_DNA"/>
</dbReference>
<name>A0AAP0G018_9ASPA</name>
<sequence length="127" mass="14596">MRKVVEARDRTLDLLDKELFGESLSPTELHLPHCLWWDVEMGWGDWAAALMLPTSSRLTSGWAASIWQICTVQKIQTSIHQSAEYDFVKISARSKAVTRRSWSRSYQEVEPEVLQDLYAAGSLKIER</sequence>
<dbReference type="AlphaFoldDB" id="A0AAP0G018"/>
<dbReference type="Proteomes" id="UP001418222">
    <property type="component" value="Unassembled WGS sequence"/>
</dbReference>
<organism evidence="1 2">
    <name type="scientific">Platanthera zijinensis</name>
    <dbReference type="NCBI Taxonomy" id="2320716"/>
    <lineage>
        <taxon>Eukaryota</taxon>
        <taxon>Viridiplantae</taxon>
        <taxon>Streptophyta</taxon>
        <taxon>Embryophyta</taxon>
        <taxon>Tracheophyta</taxon>
        <taxon>Spermatophyta</taxon>
        <taxon>Magnoliopsida</taxon>
        <taxon>Liliopsida</taxon>
        <taxon>Asparagales</taxon>
        <taxon>Orchidaceae</taxon>
        <taxon>Orchidoideae</taxon>
        <taxon>Orchideae</taxon>
        <taxon>Orchidinae</taxon>
        <taxon>Platanthera</taxon>
    </lineage>
</organism>
<evidence type="ECO:0000313" key="1">
    <source>
        <dbReference type="EMBL" id="KAK8928799.1"/>
    </source>
</evidence>
<gene>
    <name evidence="1" type="ORF">KSP39_PZI017467</name>
</gene>